<name>A0A0G0DD11_9BACT</name>
<gene>
    <name evidence="1" type="ORF">UR89_C0019G0010</name>
</gene>
<dbReference type="EMBL" id="LBQX01000019">
    <property type="protein sequence ID" value="KKP86576.1"/>
    <property type="molecule type" value="Genomic_DNA"/>
</dbReference>
<dbReference type="Proteomes" id="UP000034536">
    <property type="component" value="Unassembled WGS sequence"/>
</dbReference>
<evidence type="ECO:0000313" key="2">
    <source>
        <dbReference type="Proteomes" id="UP000034536"/>
    </source>
</evidence>
<accession>A0A0G0DD11</accession>
<sequence length="60" mass="6924">MKKKELLLLSIGVFLTVVAWLIADVFHAATEEKIKTKIQIPTSDKYQIKRDVLNVLKDRN</sequence>
<comment type="caution">
    <text evidence="1">The sequence shown here is derived from an EMBL/GenBank/DDBJ whole genome shotgun (WGS) entry which is preliminary data.</text>
</comment>
<organism evidence="1 2">
    <name type="scientific">Candidatus Roizmanbacteria bacterium GW2011_GWA2_35_8</name>
    <dbReference type="NCBI Taxonomy" id="1618479"/>
    <lineage>
        <taxon>Bacteria</taxon>
        <taxon>Candidatus Roizmaniibacteriota</taxon>
    </lineage>
</organism>
<dbReference type="AlphaFoldDB" id="A0A0G0DD11"/>
<protein>
    <submittedName>
        <fullName evidence="1">Uncharacterized protein</fullName>
    </submittedName>
</protein>
<proteinExistence type="predicted"/>
<reference evidence="1 2" key="1">
    <citation type="journal article" date="2015" name="Nature">
        <title>rRNA introns, odd ribosomes, and small enigmatic genomes across a large radiation of phyla.</title>
        <authorList>
            <person name="Brown C.T."/>
            <person name="Hug L.A."/>
            <person name="Thomas B.C."/>
            <person name="Sharon I."/>
            <person name="Castelle C.J."/>
            <person name="Singh A."/>
            <person name="Wilkins M.J."/>
            <person name="Williams K.H."/>
            <person name="Banfield J.F."/>
        </authorList>
    </citation>
    <scope>NUCLEOTIDE SEQUENCE [LARGE SCALE GENOMIC DNA]</scope>
</reference>
<evidence type="ECO:0000313" key="1">
    <source>
        <dbReference type="EMBL" id="KKP86576.1"/>
    </source>
</evidence>